<sequence>MTTMLRLNPVTQYRVELLQQLLQQAYGVGSVGQPGLHLQTLEFSIHGYCIYRQFGWERIKEAAFSTRPPPFWQRLFQRAPLLELRVCVNRDGCSIAIGATRPGTSRSRANCIWRLTPELQWQISQIDDGCRQARSETGI</sequence>
<evidence type="ECO:0000313" key="2">
    <source>
        <dbReference type="Proteomes" id="UP000541535"/>
    </source>
</evidence>
<organism evidence="1 2">
    <name type="scientific">Pseudoduganella violacea</name>
    <dbReference type="NCBI Taxonomy" id="1715466"/>
    <lineage>
        <taxon>Bacteria</taxon>
        <taxon>Pseudomonadati</taxon>
        <taxon>Pseudomonadota</taxon>
        <taxon>Betaproteobacteria</taxon>
        <taxon>Burkholderiales</taxon>
        <taxon>Oxalobacteraceae</taxon>
        <taxon>Telluria group</taxon>
        <taxon>Pseudoduganella</taxon>
    </lineage>
</organism>
<dbReference type="EMBL" id="JACHXD010000002">
    <property type="protein sequence ID" value="MBB3117993.1"/>
    <property type="molecule type" value="Genomic_DNA"/>
</dbReference>
<keyword evidence="2" id="KW-1185">Reference proteome</keyword>
<reference evidence="1 2" key="1">
    <citation type="submission" date="2020-08" db="EMBL/GenBank/DDBJ databases">
        <title>Genomic Encyclopedia of Type Strains, Phase III (KMG-III): the genomes of soil and plant-associated and newly described type strains.</title>
        <authorList>
            <person name="Whitman W."/>
        </authorList>
    </citation>
    <scope>NUCLEOTIDE SEQUENCE [LARGE SCALE GENOMIC DNA]</scope>
    <source>
        <strain evidence="1 2">CECT 8897</strain>
    </source>
</reference>
<accession>A0A7W5B7S0</accession>
<proteinExistence type="predicted"/>
<name>A0A7W5B7S0_9BURK</name>
<gene>
    <name evidence="1" type="ORF">FHS03_001019</name>
</gene>
<dbReference type="RefSeq" id="WP_183439915.1">
    <property type="nucleotide sequence ID" value="NZ_JACHXD010000002.1"/>
</dbReference>
<protein>
    <submittedName>
        <fullName evidence="1">Uncharacterized protein</fullName>
    </submittedName>
</protein>
<comment type="caution">
    <text evidence="1">The sequence shown here is derived from an EMBL/GenBank/DDBJ whole genome shotgun (WGS) entry which is preliminary data.</text>
</comment>
<evidence type="ECO:0000313" key="1">
    <source>
        <dbReference type="EMBL" id="MBB3117993.1"/>
    </source>
</evidence>
<dbReference type="Proteomes" id="UP000541535">
    <property type="component" value="Unassembled WGS sequence"/>
</dbReference>
<dbReference type="AlphaFoldDB" id="A0A7W5B7S0"/>